<dbReference type="Gene3D" id="3.90.550.10">
    <property type="entry name" value="Spore Coat Polysaccharide Biosynthesis Protein SpsA, Chain A"/>
    <property type="match status" value="1"/>
</dbReference>
<keyword evidence="2" id="KW-0808">Transferase</keyword>
<dbReference type="InterPro" id="IPR050748">
    <property type="entry name" value="Glycosyltrans_8_dom-fam"/>
</dbReference>
<dbReference type="PANTHER" id="PTHR13778">
    <property type="entry name" value="GLYCOSYLTRANSFERASE 8 DOMAIN-CONTAINING PROTEIN"/>
    <property type="match status" value="1"/>
</dbReference>
<organism evidence="4 5">
    <name type="scientific">Candidatus Scatousia excrementipullorum</name>
    <dbReference type="NCBI Taxonomy" id="2840936"/>
    <lineage>
        <taxon>Bacteria</taxon>
        <taxon>Candidatus Scatousia</taxon>
    </lineage>
</organism>
<dbReference type="Pfam" id="PF01501">
    <property type="entry name" value="Glyco_transf_8"/>
    <property type="match status" value="1"/>
</dbReference>
<evidence type="ECO:0000313" key="4">
    <source>
        <dbReference type="EMBL" id="MBO8430045.1"/>
    </source>
</evidence>
<dbReference type="Proteomes" id="UP000823632">
    <property type="component" value="Unassembled WGS sequence"/>
</dbReference>
<feature type="non-terminal residue" evidence="4">
    <location>
        <position position="404"/>
    </location>
</feature>
<dbReference type="InterPro" id="IPR002495">
    <property type="entry name" value="Glyco_trans_8"/>
</dbReference>
<name>A0A9D9DPY6_9BACT</name>
<keyword evidence="1" id="KW-0328">Glycosyltransferase</keyword>
<protein>
    <submittedName>
        <fullName evidence="4">Glycosyltransferase family 8 protein</fullName>
    </submittedName>
</protein>
<evidence type="ECO:0000256" key="1">
    <source>
        <dbReference type="ARBA" id="ARBA00022676"/>
    </source>
</evidence>
<reference evidence="4" key="2">
    <citation type="journal article" date="2021" name="PeerJ">
        <title>Extensive microbial diversity within the chicken gut microbiome revealed by metagenomics and culture.</title>
        <authorList>
            <person name="Gilroy R."/>
            <person name="Ravi A."/>
            <person name="Getino M."/>
            <person name="Pursley I."/>
            <person name="Horton D.L."/>
            <person name="Alikhan N.F."/>
            <person name="Baker D."/>
            <person name="Gharbi K."/>
            <person name="Hall N."/>
            <person name="Watson M."/>
            <person name="Adriaenssens E.M."/>
            <person name="Foster-Nyarko E."/>
            <person name="Jarju S."/>
            <person name="Secka A."/>
            <person name="Antonio M."/>
            <person name="Oren A."/>
            <person name="Chaudhuri R.R."/>
            <person name="La Ragione R."/>
            <person name="Hildebrand F."/>
            <person name="Pallen M.J."/>
        </authorList>
    </citation>
    <scope>NUCLEOTIDE SEQUENCE</scope>
    <source>
        <strain evidence="4">10192</strain>
    </source>
</reference>
<accession>A0A9D9DPY6</accession>
<dbReference type="EMBL" id="JADIND010000034">
    <property type="protein sequence ID" value="MBO8430045.1"/>
    <property type="molecule type" value="Genomic_DNA"/>
</dbReference>
<dbReference type="GO" id="GO:0016757">
    <property type="term" value="F:glycosyltransferase activity"/>
    <property type="evidence" value="ECO:0007669"/>
    <property type="project" value="UniProtKB-KW"/>
</dbReference>
<keyword evidence="3" id="KW-0479">Metal-binding</keyword>
<evidence type="ECO:0000256" key="2">
    <source>
        <dbReference type="ARBA" id="ARBA00022679"/>
    </source>
</evidence>
<dbReference type="SUPFAM" id="SSF53448">
    <property type="entry name" value="Nucleotide-diphospho-sugar transferases"/>
    <property type="match status" value="1"/>
</dbReference>
<dbReference type="CDD" id="cd04194">
    <property type="entry name" value="GT8_A4GalT_like"/>
    <property type="match status" value="1"/>
</dbReference>
<dbReference type="GO" id="GO:0046872">
    <property type="term" value="F:metal ion binding"/>
    <property type="evidence" value="ECO:0007669"/>
    <property type="project" value="UniProtKB-KW"/>
</dbReference>
<dbReference type="InterPro" id="IPR029044">
    <property type="entry name" value="Nucleotide-diphossugar_trans"/>
</dbReference>
<evidence type="ECO:0000313" key="5">
    <source>
        <dbReference type="Proteomes" id="UP000823632"/>
    </source>
</evidence>
<proteinExistence type="predicted"/>
<dbReference type="AlphaFoldDB" id="A0A9D9DPY6"/>
<dbReference type="PANTHER" id="PTHR13778:SF47">
    <property type="entry name" value="LIPOPOLYSACCHARIDE 1,3-GALACTOSYLTRANSFERASE"/>
    <property type="match status" value="1"/>
</dbReference>
<comment type="caution">
    <text evidence="4">The sequence shown here is derived from an EMBL/GenBank/DDBJ whole genome shotgun (WGS) entry which is preliminary data.</text>
</comment>
<evidence type="ECO:0000256" key="3">
    <source>
        <dbReference type="ARBA" id="ARBA00022723"/>
    </source>
</evidence>
<gene>
    <name evidence="4" type="ORF">IAC76_01525</name>
</gene>
<sequence>MDNFSTHIPVCFVTDKDYCFSVAVAIISVLENANKGIFYDFYCIVGSDVAQADNEKILSITKQYNNCSIKIIDAGTCYNDKVCRHKYVSNASLFKFLIPDLLPQYDKILYIDTDVIVNEDLSSLYNINLDNNYLGAVLSFYHYLERKTFYKQIKLKDMSTYFNAGVLLMNLKLMRENNLRKSLEALIGKFDDSVDQHIFNIVCYGRVKLLPSKYNVTYTDYPIYKSKKNTELLFMEKEIDEALNSPVIFHYTGSLKPWRYNDLPFSMTWYEYYLKSPYKDIPLHLIPKPKKKAPGLHTFLKRQPALLLNTFFQTNKCRGKSYIDFLIQRSAYFSKLVNIMRITSNDDIFIILERIKYTLKYIFSITSYNKKYTVLKILGKRISTEKYPDLKTPQPACNMNTYTT</sequence>
<reference evidence="4" key="1">
    <citation type="submission" date="2020-10" db="EMBL/GenBank/DDBJ databases">
        <authorList>
            <person name="Gilroy R."/>
        </authorList>
    </citation>
    <scope>NUCLEOTIDE SEQUENCE</scope>
    <source>
        <strain evidence="4">10192</strain>
    </source>
</reference>